<feature type="domain" description="DEAD-box helicase OB fold" evidence="1">
    <location>
        <begin position="26"/>
        <end position="95"/>
    </location>
</feature>
<dbReference type="Pfam" id="PF07717">
    <property type="entry name" value="OB_NTP_bind"/>
    <property type="match status" value="1"/>
</dbReference>
<proteinExistence type="predicted"/>
<keyword evidence="3" id="KW-1185">Reference proteome</keyword>
<protein>
    <recommendedName>
        <fullName evidence="1">DEAD-box helicase OB fold domain-containing protein</fullName>
    </recommendedName>
</protein>
<feature type="non-terminal residue" evidence="2">
    <location>
        <position position="1"/>
    </location>
</feature>
<dbReference type="AlphaFoldDB" id="A0ABD0QMQ5"/>
<comment type="caution">
    <text evidence="2">The sequence shown here is derived from an EMBL/GenBank/DDBJ whole genome shotgun (WGS) entry which is preliminary data.</text>
</comment>
<reference evidence="2 3" key="1">
    <citation type="submission" date="2024-05" db="EMBL/GenBank/DDBJ databases">
        <title>Genome sequencing and assembly of Indian major carp, Cirrhinus mrigala (Hamilton, 1822).</title>
        <authorList>
            <person name="Mohindra V."/>
            <person name="Chowdhury L.M."/>
            <person name="Lal K."/>
            <person name="Jena J.K."/>
        </authorList>
    </citation>
    <scope>NUCLEOTIDE SEQUENCE [LARGE SCALE GENOMIC DNA]</scope>
    <source>
        <strain evidence="2">CM1030</strain>
        <tissue evidence="2">Blood</tissue>
    </source>
</reference>
<organism evidence="2 3">
    <name type="scientific">Cirrhinus mrigala</name>
    <name type="common">Mrigala</name>
    <dbReference type="NCBI Taxonomy" id="683832"/>
    <lineage>
        <taxon>Eukaryota</taxon>
        <taxon>Metazoa</taxon>
        <taxon>Chordata</taxon>
        <taxon>Craniata</taxon>
        <taxon>Vertebrata</taxon>
        <taxon>Euteleostomi</taxon>
        <taxon>Actinopterygii</taxon>
        <taxon>Neopterygii</taxon>
        <taxon>Teleostei</taxon>
        <taxon>Ostariophysi</taxon>
        <taxon>Cypriniformes</taxon>
        <taxon>Cyprinidae</taxon>
        <taxon>Labeoninae</taxon>
        <taxon>Labeonini</taxon>
        <taxon>Cirrhinus</taxon>
    </lineage>
</organism>
<dbReference type="InterPro" id="IPR011709">
    <property type="entry name" value="DEAD-box_helicase_OB_fold"/>
</dbReference>
<evidence type="ECO:0000313" key="2">
    <source>
        <dbReference type="EMBL" id="KAL0187303.1"/>
    </source>
</evidence>
<sequence>NAVCSDAGVYVDNKMAPPTESQVLCLRQIVLAGLGDHIARRVQAEELLDPKWRNGYKTPLLDDPVFIHPSSALHKTLPEFVVYQEIMETTKMYMR</sequence>
<dbReference type="Proteomes" id="UP001529510">
    <property type="component" value="Unassembled WGS sequence"/>
</dbReference>
<feature type="non-terminal residue" evidence="2">
    <location>
        <position position="95"/>
    </location>
</feature>
<evidence type="ECO:0000313" key="3">
    <source>
        <dbReference type="Proteomes" id="UP001529510"/>
    </source>
</evidence>
<name>A0ABD0QMQ5_CIRMR</name>
<evidence type="ECO:0000259" key="1">
    <source>
        <dbReference type="Pfam" id="PF07717"/>
    </source>
</evidence>
<gene>
    <name evidence="2" type="ORF">M9458_018973</name>
</gene>
<accession>A0ABD0QMQ5</accession>
<dbReference type="EMBL" id="JAMKFB020000008">
    <property type="protein sequence ID" value="KAL0187303.1"/>
    <property type="molecule type" value="Genomic_DNA"/>
</dbReference>